<keyword evidence="1" id="KW-1133">Transmembrane helix</keyword>
<accession>A0A392LX86</accession>
<dbReference type="InterPro" id="IPR043502">
    <property type="entry name" value="DNA/RNA_pol_sf"/>
</dbReference>
<dbReference type="InterPro" id="IPR005135">
    <property type="entry name" value="Endo/exonuclease/phosphatase"/>
</dbReference>
<evidence type="ECO:0000256" key="1">
    <source>
        <dbReference type="SAM" id="Phobius"/>
    </source>
</evidence>
<keyword evidence="3" id="KW-0695">RNA-directed DNA polymerase</keyword>
<name>A0A392LX86_9FABA</name>
<dbReference type="Pfam" id="PF03372">
    <property type="entry name" value="Exo_endo_phos"/>
    <property type="match status" value="1"/>
</dbReference>
<dbReference type="InterPro" id="IPR000477">
    <property type="entry name" value="RT_dom"/>
</dbReference>
<dbReference type="CDD" id="cd01650">
    <property type="entry name" value="RT_nLTR_like"/>
    <property type="match status" value="1"/>
</dbReference>
<dbReference type="GO" id="GO:0003964">
    <property type="term" value="F:RNA-directed DNA polymerase activity"/>
    <property type="evidence" value="ECO:0007669"/>
    <property type="project" value="UniProtKB-KW"/>
</dbReference>
<dbReference type="AlphaFoldDB" id="A0A392LX86"/>
<evidence type="ECO:0000313" key="4">
    <source>
        <dbReference type="Proteomes" id="UP000265520"/>
    </source>
</evidence>
<dbReference type="PROSITE" id="PS50878">
    <property type="entry name" value="RT_POL"/>
    <property type="match status" value="1"/>
</dbReference>
<keyword evidence="1" id="KW-0812">Transmembrane</keyword>
<comment type="caution">
    <text evidence="3">The sequence shown here is derived from an EMBL/GenBank/DDBJ whole genome shotgun (WGS) entry which is preliminary data.</text>
</comment>
<feature type="transmembrane region" description="Helical" evidence="1">
    <location>
        <begin position="900"/>
        <end position="926"/>
    </location>
</feature>
<evidence type="ECO:0000259" key="2">
    <source>
        <dbReference type="PROSITE" id="PS50878"/>
    </source>
</evidence>
<evidence type="ECO:0000313" key="3">
    <source>
        <dbReference type="EMBL" id="MCH79538.1"/>
    </source>
</evidence>
<protein>
    <submittedName>
        <fullName evidence="3">LINE-1 reverse transcriptase like</fullName>
    </submittedName>
</protein>
<feature type="domain" description="Reverse transcriptase" evidence="2">
    <location>
        <begin position="368"/>
        <end position="638"/>
    </location>
</feature>
<dbReference type="InterPro" id="IPR036691">
    <property type="entry name" value="Endo/exonu/phosph_ase_sf"/>
</dbReference>
<dbReference type="PANTHER" id="PTHR31635:SF196">
    <property type="entry name" value="REVERSE TRANSCRIPTASE DOMAIN-CONTAINING PROTEIN-RELATED"/>
    <property type="match status" value="1"/>
</dbReference>
<organism evidence="3 4">
    <name type="scientific">Trifolium medium</name>
    <dbReference type="NCBI Taxonomy" id="97028"/>
    <lineage>
        <taxon>Eukaryota</taxon>
        <taxon>Viridiplantae</taxon>
        <taxon>Streptophyta</taxon>
        <taxon>Embryophyta</taxon>
        <taxon>Tracheophyta</taxon>
        <taxon>Spermatophyta</taxon>
        <taxon>Magnoliopsida</taxon>
        <taxon>eudicotyledons</taxon>
        <taxon>Gunneridae</taxon>
        <taxon>Pentapetalae</taxon>
        <taxon>rosids</taxon>
        <taxon>fabids</taxon>
        <taxon>Fabales</taxon>
        <taxon>Fabaceae</taxon>
        <taxon>Papilionoideae</taxon>
        <taxon>50 kb inversion clade</taxon>
        <taxon>NPAAA clade</taxon>
        <taxon>Hologalegina</taxon>
        <taxon>IRL clade</taxon>
        <taxon>Trifolieae</taxon>
        <taxon>Trifolium</taxon>
    </lineage>
</organism>
<dbReference type="EMBL" id="LXQA010000181">
    <property type="protein sequence ID" value="MCH79538.1"/>
    <property type="molecule type" value="Genomic_DNA"/>
</dbReference>
<keyword evidence="3" id="KW-0548">Nucleotidyltransferase</keyword>
<keyword evidence="1" id="KW-0472">Membrane</keyword>
<dbReference type="SUPFAM" id="SSF56672">
    <property type="entry name" value="DNA/RNA polymerases"/>
    <property type="match status" value="1"/>
</dbReference>
<dbReference type="Gene3D" id="3.60.10.10">
    <property type="entry name" value="Endonuclease/exonuclease/phosphatase"/>
    <property type="match status" value="1"/>
</dbReference>
<proteinExistence type="predicted"/>
<dbReference type="Pfam" id="PF00078">
    <property type="entry name" value="RVT_1"/>
    <property type="match status" value="1"/>
</dbReference>
<dbReference type="PANTHER" id="PTHR31635">
    <property type="entry name" value="REVERSE TRANSCRIPTASE DOMAIN-CONTAINING PROTEIN-RELATED"/>
    <property type="match status" value="1"/>
</dbReference>
<keyword evidence="4" id="KW-1185">Reference proteome</keyword>
<keyword evidence="3" id="KW-0808">Transferase</keyword>
<gene>
    <name evidence="3" type="ORF">A2U01_0000289</name>
</gene>
<sequence>MSGKRNLWSELLAFKMNNEKGECVLGGDFNAILNSGERKGCSRGFLQNEREEFRMFVDLMELIDIPVAGKKFSWFSADGKSMSRLDRFLLSEGFIDRGGVSGQWIGNRDISDHCPIWLICSNTDWGPKPFKFNNCWTEHPGFKSFVTNLWRNLNIKGKKAFVVKEKLKLLKEGLKVWNKDLFGLLDLNIEKTVLELNEIEGMNATGGMDLNSCNTMVINKRFWDQLKHKESLLKQKSRVKWVQEGDSNSRFFHASIKGRRRRNQIEVLKKGDEWIQGVDKIKKEVKDHFSNFFSEEWCNRPFLQGLNFNSLSEADNAMLLEPFLEEEVKDIIWSCDGNKSPGPDGFNFNFLKTCWSTVKSDIMQFLGEFYVNAVLPKAITSSFLTLIPKKDHPQSLADYRPICLIGCLYKILSKLMASRLKRVLGNFISPCQSAFLPNRQILDGVVVLNEIIDLAKRRKDSCLLFKVDFEKAYDTINWSFLERMMIKMGFADGWMKWIRACIFNSSMSVLVNGSPTEDFKVCRGLRQGDPLSPFLFLIVAEGLSGMIKKAVEIGKFQGYKVSESLQFQILQFADDTILVGEGSWNNLWTIKSILRGFELVSGLKINFVKSKLYGINVDEREATTYGSKDSLWWRDVISVGDSIMPGWFRSNSSCVVGNGTEISFWNAKWCGNMSFGELFPNLFAKELRQHSLIADRMINDSEGLFWQWDWREELTQSEEHDLFKLKELLSDVSLNPNSVDRWRWIIGSAGMFSVNSCYTFLIQHGAVETFNPRMMEALKNLWKNDVPSKAIENCSHLFYGCKFTQMVWNAIFKWMGCNLTIGEEGLNHFIMCGELVKSKKGEMADISLLVDNITAISWIWFSGRAGRKSTYSFLDWCTNPIMESHHDLSPPQVDTSRPSMGFPLGTALLLLIIFSLSGIFSCCYHWEKFRSLHQSLSDLEAAHTRAHIQSLPSKSNPQFKEMEMEKKEQSLTVLMPGDDVPKFIAMPCPCQPLQPEEIIVHVEKPPRPP</sequence>
<reference evidence="3 4" key="1">
    <citation type="journal article" date="2018" name="Front. Plant Sci.">
        <title>Red Clover (Trifolium pratense) and Zigzag Clover (T. medium) - A Picture of Genomic Similarities and Differences.</title>
        <authorList>
            <person name="Dluhosova J."/>
            <person name="Istvanek J."/>
            <person name="Nedelnik J."/>
            <person name="Repkova J."/>
        </authorList>
    </citation>
    <scope>NUCLEOTIDE SEQUENCE [LARGE SCALE GENOMIC DNA]</scope>
    <source>
        <strain evidence="4">cv. 10/8</strain>
        <tissue evidence="3">Leaf</tissue>
    </source>
</reference>
<dbReference type="Proteomes" id="UP000265520">
    <property type="component" value="Unassembled WGS sequence"/>
</dbReference>
<dbReference type="SUPFAM" id="SSF56219">
    <property type="entry name" value="DNase I-like"/>
    <property type="match status" value="1"/>
</dbReference>